<protein>
    <submittedName>
        <fullName evidence="1">Uncharacterized protein</fullName>
    </submittedName>
</protein>
<sequence length="134" mass="13894">MRPQRAKSLRGWLEATATAMASTRATLRAILKGTHGRGGTRAALDVRGMGRDVTRAGGDAAARRESCRVREAMISATSTTAADFVGVWAAVGAPAIALALIGRRLARARGFVSTAGAWLALASCNVARSVNRGC</sequence>
<dbReference type="Proteomes" id="UP000076532">
    <property type="component" value="Unassembled WGS sequence"/>
</dbReference>
<accession>A0A166R2Q2</accession>
<gene>
    <name evidence="1" type="ORF">FIBSPDRAFT_282590</name>
</gene>
<evidence type="ECO:0000313" key="1">
    <source>
        <dbReference type="EMBL" id="KZP27835.1"/>
    </source>
</evidence>
<keyword evidence="2" id="KW-1185">Reference proteome</keyword>
<reference evidence="1 2" key="1">
    <citation type="journal article" date="2016" name="Mol. Biol. Evol.">
        <title>Comparative Genomics of Early-Diverging Mushroom-Forming Fungi Provides Insights into the Origins of Lignocellulose Decay Capabilities.</title>
        <authorList>
            <person name="Nagy L.G."/>
            <person name="Riley R."/>
            <person name="Tritt A."/>
            <person name="Adam C."/>
            <person name="Daum C."/>
            <person name="Floudas D."/>
            <person name="Sun H."/>
            <person name="Yadav J.S."/>
            <person name="Pangilinan J."/>
            <person name="Larsson K.H."/>
            <person name="Matsuura K."/>
            <person name="Barry K."/>
            <person name="Labutti K."/>
            <person name="Kuo R."/>
            <person name="Ohm R.A."/>
            <person name="Bhattacharya S.S."/>
            <person name="Shirouzu T."/>
            <person name="Yoshinaga Y."/>
            <person name="Martin F.M."/>
            <person name="Grigoriev I.V."/>
            <person name="Hibbett D.S."/>
        </authorList>
    </citation>
    <scope>NUCLEOTIDE SEQUENCE [LARGE SCALE GENOMIC DNA]</scope>
    <source>
        <strain evidence="1 2">CBS 109695</strain>
    </source>
</reference>
<organism evidence="1 2">
    <name type="scientific">Athelia psychrophila</name>
    <dbReference type="NCBI Taxonomy" id="1759441"/>
    <lineage>
        <taxon>Eukaryota</taxon>
        <taxon>Fungi</taxon>
        <taxon>Dikarya</taxon>
        <taxon>Basidiomycota</taxon>
        <taxon>Agaricomycotina</taxon>
        <taxon>Agaricomycetes</taxon>
        <taxon>Agaricomycetidae</taxon>
        <taxon>Atheliales</taxon>
        <taxon>Atheliaceae</taxon>
        <taxon>Athelia</taxon>
    </lineage>
</organism>
<proteinExistence type="predicted"/>
<evidence type="ECO:0000313" key="2">
    <source>
        <dbReference type="Proteomes" id="UP000076532"/>
    </source>
</evidence>
<name>A0A166R2Q2_9AGAM</name>
<dbReference type="AlphaFoldDB" id="A0A166R2Q2"/>
<dbReference type="EMBL" id="KV417506">
    <property type="protein sequence ID" value="KZP27835.1"/>
    <property type="molecule type" value="Genomic_DNA"/>
</dbReference>